<comment type="catalytic activity">
    <reaction evidence="8">
        <text>fluoride(in) = fluoride(out)</text>
        <dbReference type="Rhea" id="RHEA:76159"/>
        <dbReference type="ChEBI" id="CHEBI:17051"/>
    </reaction>
    <physiologicalReaction direction="left-to-right" evidence="8">
        <dbReference type="Rhea" id="RHEA:76160"/>
    </physiologicalReaction>
</comment>
<evidence type="ECO:0000256" key="10">
    <source>
        <dbReference type="HAMAP-Rule" id="MF_00454"/>
    </source>
</evidence>
<comment type="function">
    <text evidence="9 10">Fluoride-specific ion channel. Important for reducing fluoride concentration in the cell, thus reducing its toxicity.</text>
</comment>
<evidence type="ECO:0000256" key="2">
    <source>
        <dbReference type="ARBA" id="ARBA00022475"/>
    </source>
</evidence>
<evidence type="ECO:0000313" key="12">
    <source>
        <dbReference type="Proteomes" id="UP001356095"/>
    </source>
</evidence>
<gene>
    <name evidence="10" type="primary">fluC</name>
    <name evidence="10" type="synonym">crcB</name>
    <name evidence="11" type="ORF">Q8791_07335</name>
</gene>
<organism evidence="11 12">
    <name type="scientific">Nocardiopsis codii</name>
    <dbReference type="NCBI Taxonomy" id="3065942"/>
    <lineage>
        <taxon>Bacteria</taxon>
        <taxon>Bacillati</taxon>
        <taxon>Actinomycetota</taxon>
        <taxon>Actinomycetes</taxon>
        <taxon>Streptosporangiales</taxon>
        <taxon>Nocardiopsidaceae</taxon>
        <taxon>Nocardiopsis</taxon>
    </lineage>
</organism>
<dbReference type="PANTHER" id="PTHR28259">
    <property type="entry name" value="FLUORIDE EXPORT PROTEIN 1-RELATED"/>
    <property type="match status" value="1"/>
</dbReference>
<keyword evidence="2 10" id="KW-1003">Cell membrane</keyword>
<dbReference type="Proteomes" id="UP001356095">
    <property type="component" value="Unassembled WGS sequence"/>
</dbReference>
<dbReference type="InterPro" id="IPR003691">
    <property type="entry name" value="FluC"/>
</dbReference>
<evidence type="ECO:0000256" key="9">
    <source>
        <dbReference type="ARBA" id="ARBA00049940"/>
    </source>
</evidence>
<evidence type="ECO:0000256" key="1">
    <source>
        <dbReference type="ARBA" id="ARBA00004651"/>
    </source>
</evidence>
<evidence type="ECO:0000256" key="4">
    <source>
        <dbReference type="ARBA" id="ARBA00022989"/>
    </source>
</evidence>
<evidence type="ECO:0000256" key="7">
    <source>
        <dbReference type="ARBA" id="ARBA00035120"/>
    </source>
</evidence>
<keyword evidence="10" id="KW-0915">Sodium</keyword>
<sequence length="141" mass="14689">MSRPVPPFRELCPVLAVISLGGALGALARYGLDTAWPPAASGVSWTVLAVNVSGSALIGVLMELLNHRWPASRFVRAFWGVGVLGGYTTFSAYALDTVTALERGAPQTALAYLALTLAGALAGVWAASAVSHRILSGRRRA</sequence>
<accession>A0ABU7K489</accession>
<feature type="transmembrane region" description="Helical" evidence="10">
    <location>
        <begin position="12"/>
        <end position="32"/>
    </location>
</feature>
<evidence type="ECO:0000256" key="5">
    <source>
        <dbReference type="ARBA" id="ARBA00023136"/>
    </source>
</evidence>
<protein>
    <recommendedName>
        <fullName evidence="10">Fluoride-specific ion channel FluC</fullName>
    </recommendedName>
</protein>
<feature type="transmembrane region" description="Helical" evidence="10">
    <location>
        <begin position="77"/>
        <end position="95"/>
    </location>
</feature>
<keyword evidence="5 10" id="KW-0472">Membrane</keyword>
<keyword evidence="4 10" id="KW-1133">Transmembrane helix</keyword>
<dbReference type="PANTHER" id="PTHR28259:SF1">
    <property type="entry name" value="FLUORIDE EXPORT PROTEIN 1-RELATED"/>
    <property type="match status" value="1"/>
</dbReference>
<evidence type="ECO:0000256" key="8">
    <source>
        <dbReference type="ARBA" id="ARBA00035585"/>
    </source>
</evidence>
<feature type="transmembrane region" description="Helical" evidence="10">
    <location>
        <begin position="110"/>
        <end position="130"/>
    </location>
</feature>
<keyword evidence="10" id="KW-0813">Transport</keyword>
<comment type="similarity">
    <text evidence="7 10">Belongs to the fluoride channel Fluc/FEX (TC 1.A.43) family.</text>
</comment>
<keyword evidence="12" id="KW-1185">Reference proteome</keyword>
<keyword evidence="10" id="KW-0406">Ion transport</keyword>
<dbReference type="Pfam" id="PF02537">
    <property type="entry name" value="CRCB"/>
    <property type="match status" value="1"/>
</dbReference>
<name>A0ABU7K489_9ACTN</name>
<comment type="subcellular location">
    <subcellularLocation>
        <location evidence="1 10">Cell membrane</location>
        <topology evidence="1 10">Multi-pass membrane protein</topology>
    </subcellularLocation>
</comment>
<evidence type="ECO:0000256" key="3">
    <source>
        <dbReference type="ARBA" id="ARBA00022692"/>
    </source>
</evidence>
<feature type="binding site" evidence="10">
    <location>
        <position position="85"/>
    </location>
    <ligand>
        <name>Na(+)</name>
        <dbReference type="ChEBI" id="CHEBI:29101"/>
        <note>structural</note>
    </ligand>
</feature>
<dbReference type="EMBL" id="JAUZMY010000005">
    <property type="protein sequence ID" value="MEE2037030.1"/>
    <property type="molecule type" value="Genomic_DNA"/>
</dbReference>
<dbReference type="RefSeq" id="WP_330090826.1">
    <property type="nucleotide sequence ID" value="NZ_JAUZMY010000005.1"/>
</dbReference>
<keyword evidence="6 10" id="KW-0407">Ion channel</keyword>
<comment type="caution">
    <text evidence="11">The sequence shown here is derived from an EMBL/GenBank/DDBJ whole genome shotgun (WGS) entry which is preliminary data.</text>
</comment>
<feature type="transmembrane region" description="Helical" evidence="10">
    <location>
        <begin position="44"/>
        <end position="65"/>
    </location>
</feature>
<keyword evidence="3 10" id="KW-0812">Transmembrane</keyword>
<evidence type="ECO:0000313" key="11">
    <source>
        <dbReference type="EMBL" id="MEE2037030.1"/>
    </source>
</evidence>
<keyword evidence="10" id="KW-0479">Metal-binding</keyword>
<evidence type="ECO:0000256" key="6">
    <source>
        <dbReference type="ARBA" id="ARBA00023303"/>
    </source>
</evidence>
<dbReference type="HAMAP" id="MF_00454">
    <property type="entry name" value="FluC"/>
    <property type="match status" value="1"/>
</dbReference>
<proteinExistence type="inferred from homology"/>
<reference evidence="11 12" key="1">
    <citation type="submission" date="2023-08" db="EMBL/GenBank/DDBJ databases">
        <authorList>
            <person name="Girao M."/>
            <person name="Carvalho M.F."/>
        </authorList>
    </citation>
    <scope>NUCLEOTIDE SEQUENCE [LARGE SCALE GENOMIC DNA]</scope>
    <source>
        <strain evidence="11 12">CT-R113</strain>
    </source>
</reference>
<feature type="binding site" evidence="10">
    <location>
        <position position="88"/>
    </location>
    <ligand>
        <name>Na(+)</name>
        <dbReference type="ChEBI" id="CHEBI:29101"/>
        <note>structural</note>
    </ligand>
</feature>
<comment type="activity regulation">
    <text evidence="10">Na(+) is not transported, but it plays an essential structural role and its presence is essential for fluoride channel function.</text>
</comment>